<dbReference type="EMBL" id="LR798378">
    <property type="protein sequence ID" value="CAB5227701.1"/>
    <property type="molecule type" value="Genomic_DNA"/>
</dbReference>
<evidence type="ECO:0000313" key="1">
    <source>
        <dbReference type="EMBL" id="CAB4170444.1"/>
    </source>
</evidence>
<reference evidence="1" key="1">
    <citation type="submission" date="2020-05" db="EMBL/GenBank/DDBJ databases">
        <authorList>
            <person name="Chiriac C."/>
            <person name="Salcher M."/>
            <person name="Ghai R."/>
            <person name="Kavagutti S V."/>
        </authorList>
    </citation>
    <scope>NUCLEOTIDE SEQUENCE</scope>
</reference>
<evidence type="ECO:0000313" key="5">
    <source>
        <dbReference type="EMBL" id="CAB4211052.1"/>
    </source>
</evidence>
<dbReference type="EMBL" id="LR797157">
    <property type="protein sequence ID" value="CAB4190627.1"/>
    <property type="molecule type" value="Genomic_DNA"/>
</dbReference>
<organism evidence="1">
    <name type="scientific">uncultured Caudovirales phage</name>
    <dbReference type="NCBI Taxonomy" id="2100421"/>
    <lineage>
        <taxon>Viruses</taxon>
        <taxon>Duplodnaviria</taxon>
        <taxon>Heunggongvirae</taxon>
        <taxon>Uroviricota</taxon>
        <taxon>Caudoviricetes</taxon>
        <taxon>Peduoviridae</taxon>
        <taxon>Maltschvirus</taxon>
        <taxon>Maltschvirus maltsch</taxon>
    </lineage>
</organism>
<dbReference type="EMBL" id="LR797369">
    <property type="protein sequence ID" value="CAB4211052.1"/>
    <property type="molecule type" value="Genomic_DNA"/>
</dbReference>
<protein>
    <submittedName>
        <fullName evidence="1">Uncharacterized protein</fullName>
    </submittedName>
</protein>
<gene>
    <name evidence="3" type="ORF">UFOVP1065_109</name>
    <name evidence="4" type="ORF">UFOVP1198_78</name>
    <name evidence="5" type="ORF">UFOVP1418_70</name>
    <name evidence="7" type="ORF">UFOVP1524_80</name>
    <name evidence="6" type="ORF">UFOVP1651_80</name>
    <name evidence="1" type="ORF">UFOVP908_58</name>
    <name evidence="2" type="ORF">UFOVP990_78</name>
</gene>
<dbReference type="EMBL" id="LR796860">
    <property type="protein sequence ID" value="CAB4170444.1"/>
    <property type="molecule type" value="Genomic_DNA"/>
</dbReference>
<accession>A0A6J5PSI1</accession>
<evidence type="ECO:0000313" key="6">
    <source>
        <dbReference type="EMBL" id="CAB4222618.1"/>
    </source>
</evidence>
<name>A0A6J5PSI1_9CAUD</name>
<sequence>MSNTITQLNPPIPLMTPKGRAMAHFIIDYGIENDLMWVCFQDDTGESWTWENAYVRARVNETIGRKTMSGIKK</sequence>
<dbReference type="EMBL" id="LR797021">
    <property type="protein sequence ID" value="CAB4182015.1"/>
    <property type="molecule type" value="Genomic_DNA"/>
</dbReference>
<evidence type="ECO:0000313" key="7">
    <source>
        <dbReference type="EMBL" id="CAB5227701.1"/>
    </source>
</evidence>
<evidence type="ECO:0000313" key="2">
    <source>
        <dbReference type="EMBL" id="CAB4176879.1"/>
    </source>
</evidence>
<proteinExistence type="predicted"/>
<dbReference type="EMBL" id="LR797518">
    <property type="protein sequence ID" value="CAB4222618.1"/>
    <property type="molecule type" value="Genomic_DNA"/>
</dbReference>
<evidence type="ECO:0000313" key="3">
    <source>
        <dbReference type="EMBL" id="CAB4182015.1"/>
    </source>
</evidence>
<dbReference type="EMBL" id="LR796945">
    <property type="protein sequence ID" value="CAB4176879.1"/>
    <property type="molecule type" value="Genomic_DNA"/>
</dbReference>
<evidence type="ECO:0000313" key="4">
    <source>
        <dbReference type="EMBL" id="CAB4190627.1"/>
    </source>
</evidence>